<dbReference type="HOGENOM" id="CLU_175556_0_0_6"/>
<dbReference type="RefSeq" id="WP_043256415.1">
    <property type="nucleotide sequence ID" value="NZ_HG322950.1"/>
</dbReference>
<accession>A0A024HQH6</accession>
<gene>
    <name evidence="2" type="ORF">PKB_5629</name>
</gene>
<protein>
    <recommendedName>
        <fullName evidence="1">YjiS-like domain-containing protein</fullName>
    </recommendedName>
</protein>
<evidence type="ECO:0000259" key="1">
    <source>
        <dbReference type="Pfam" id="PF06568"/>
    </source>
</evidence>
<evidence type="ECO:0000313" key="2">
    <source>
        <dbReference type="EMBL" id="CDF86939.1"/>
    </source>
</evidence>
<feature type="domain" description="YjiS-like" evidence="1">
    <location>
        <begin position="33"/>
        <end position="66"/>
    </location>
</feature>
<name>A0A024HQH6_PSEKB</name>
<sequence>MSGMSDVRLTLYQQELLDINGRAVAPRYPQETRWQQFWRRVRTRRQLLELSDEQLRDIGISREQARIEALRPFWRC</sequence>
<dbReference type="EMBL" id="HG322950">
    <property type="protein sequence ID" value="CDF86939.1"/>
    <property type="molecule type" value="Genomic_DNA"/>
</dbReference>
<dbReference type="AlphaFoldDB" id="A0A024HQH6"/>
<dbReference type="KEGG" id="pkc:PKB_5629"/>
<dbReference type="Pfam" id="PF06568">
    <property type="entry name" value="YjiS-like"/>
    <property type="match status" value="1"/>
</dbReference>
<dbReference type="OrthoDB" id="6496803at2"/>
<reference evidence="2 3" key="1">
    <citation type="submission" date="2013-03" db="EMBL/GenBank/DDBJ databases">
        <authorList>
            <person name="Linke B."/>
        </authorList>
    </citation>
    <scope>NUCLEOTIDE SEQUENCE [LARGE SCALE GENOMIC DNA]</scope>
    <source>
        <strain evidence="2 3">B13</strain>
    </source>
</reference>
<organism evidence="2 3">
    <name type="scientific">Pseudomonas knackmussii (strain DSM 6978 / CCUG 54928 / LMG 23759 / B13)</name>
    <dbReference type="NCBI Taxonomy" id="1301098"/>
    <lineage>
        <taxon>Bacteria</taxon>
        <taxon>Pseudomonadati</taxon>
        <taxon>Pseudomonadota</taxon>
        <taxon>Gammaproteobacteria</taxon>
        <taxon>Pseudomonadales</taxon>
        <taxon>Pseudomonadaceae</taxon>
        <taxon>Pseudomonas</taxon>
    </lineage>
</organism>
<reference evidence="2 3" key="2">
    <citation type="submission" date="2014-05" db="EMBL/GenBank/DDBJ databases">
        <title>Genome sequence of the 3-chlorobenzoate degrading bacterium Pseudomonas knackmussii B13 shows multiple evidence for horizontal gene transfer.</title>
        <authorList>
            <person name="Miyazaki R."/>
            <person name="Bertelli C."/>
            <person name="Falquet L."/>
            <person name="Robinson-Rechavi M."/>
            <person name="Gharib W."/>
            <person name="Roy S."/>
            <person name="Van der Meer J.R."/>
        </authorList>
    </citation>
    <scope>NUCLEOTIDE SEQUENCE [LARGE SCALE GENOMIC DNA]</scope>
    <source>
        <strain evidence="2 3">B13</strain>
    </source>
</reference>
<proteinExistence type="predicted"/>
<dbReference type="Proteomes" id="UP000025241">
    <property type="component" value="Chromosome I"/>
</dbReference>
<dbReference type="PATRIC" id="fig|1301098.3.peg.5611"/>
<keyword evidence="3" id="KW-1185">Reference proteome</keyword>
<dbReference type="InterPro" id="IPR009506">
    <property type="entry name" value="YjiS-like"/>
</dbReference>
<evidence type="ECO:0000313" key="3">
    <source>
        <dbReference type="Proteomes" id="UP000025241"/>
    </source>
</evidence>